<dbReference type="Pfam" id="PF21811">
    <property type="entry name" value="RdfA"/>
    <property type="match status" value="1"/>
</dbReference>
<proteinExistence type="predicted"/>
<dbReference type="RefSeq" id="WP_092692543.1">
    <property type="nucleotide sequence ID" value="NZ_FNBK01000008.1"/>
</dbReference>
<evidence type="ECO:0000313" key="2">
    <source>
        <dbReference type="Proteomes" id="UP000199076"/>
    </source>
</evidence>
<dbReference type="Proteomes" id="UP000199076">
    <property type="component" value="Unassembled WGS sequence"/>
</dbReference>
<name>A0A1G7N7S3_9EURY</name>
<gene>
    <name evidence="1" type="ORF">SAMN05216218_108214</name>
</gene>
<dbReference type="InterPro" id="IPR048925">
    <property type="entry name" value="RdfA"/>
</dbReference>
<keyword evidence="2" id="KW-1185">Reference proteome</keyword>
<protein>
    <submittedName>
        <fullName evidence="1">Uncharacterized protein</fullName>
    </submittedName>
</protein>
<dbReference type="AlphaFoldDB" id="A0A1G7N7S3"/>
<reference evidence="2" key="1">
    <citation type="submission" date="2016-10" db="EMBL/GenBank/DDBJ databases">
        <authorList>
            <person name="Varghese N."/>
            <person name="Submissions S."/>
        </authorList>
    </citation>
    <scope>NUCLEOTIDE SEQUENCE [LARGE SCALE GENOMIC DNA]</scope>
    <source>
        <strain evidence="2">IBRC-M 10760</strain>
    </source>
</reference>
<dbReference type="STRING" id="660518.SAMN05216218_108214"/>
<dbReference type="EMBL" id="FNBK01000008">
    <property type="protein sequence ID" value="SDF70093.1"/>
    <property type="molecule type" value="Genomic_DNA"/>
</dbReference>
<sequence length="196" mass="22648">MSEYGCKVCRVLDERDMEQYEDRLVDQWQADKPQRKGYRQLAEWLNTMMLRREMDRAGLSTLGNEPESKYERLQDDDETVAAEVRTDLRNEGIDVESLLVDFVSYGVVRTHFKECLGLERDVEPTDWEKDAIEYTRDHATKKLEDAVRSLVGKGKLSACGDIDVHVTLEVECEGCHSRVPISRALRRGYVSQQAEE</sequence>
<evidence type="ECO:0000313" key="1">
    <source>
        <dbReference type="EMBL" id="SDF70093.1"/>
    </source>
</evidence>
<accession>A0A1G7N7S3</accession>
<organism evidence="1 2">
    <name type="scientific">Halorientalis regularis</name>
    <dbReference type="NCBI Taxonomy" id="660518"/>
    <lineage>
        <taxon>Archaea</taxon>
        <taxon>Methanobacteriati</taxon>
        <taxon>Methanobacteriota</taxon>
        <taxon>Stenosarchaea group</taxon>
        <taxon>Halobacteria</taxon>
        <taxon>Halobacteriales</taxon>
        <taxon>Haloarculaceae</taxon>
        <taxon>Halorientalis</taxon>
    </lineage>
</organism>